<dbReference type="AlphaFoldDB" id="A0A3E4LKX7"/>
<evidence type="ECO:0000313" key="2">
    <source>
        <dbReference type="EMBL" id="RHJ59855.1"/>
    </source>
</evidence>
<accession>A0A3E4LKX7</accession>
<name>A0A3E4LKX7_9FIRM</name>
<organism evidence="1 3">
    <name type="scientific">[Ruminococcus] lactaris</name>
    <dbReference type="NCBI Taxonomy" id="46228"/>
    <lineage>
        <taxon>Bacteria</taxon>
        <taxon>Bacillati</taxon>
        <taxon>Bacillota</taxon>
        <taxon>Clostridia</taxon>
        <taxon>Lachnospirales</taxon>
        <taxon>Lachnospiraceae</taxon>
        <taxon>Mediterraneibacter</taxon>
    </lineage>
</organism>
<proteinExistence type="predicted"/>
<protein>
    <submittedName>
        <fullName evidence="1">Uncharacterized protein</fullName>
    </submittedName>
</protein>
<evidence type="ECO:0000313" key="4">
    <source>
        <dbReference type="Proteomes" id="UP000285832"/>
    </source>
</evidence>
<dbReference type="InterPro" id="IPR045591">
    <property type="entry name" value="DUF6462"/>
</dbReference>
<reference evidence="3 4" key="1">
    <citation type="submission" date="2018-08" db="EMBL/GenBank/DDBJ databases">
        <title>A genome reference for cultivated species of the human gut microbiota.</title>
        <authorList>
            <person name="Zou Y."/>
            <person name="Xue W."/>
            <person name="Luo G."/>
        </authorList>
    </citation>
    <scope>NUCLEOTIDE SEQUENCE [LARGE SCALE GENOMIC DNA]</scope>
    <source>
        <strain evidence="2 4">AM09-9</strain>
        <strain evidence="1 3">TF11-7</strain>
    </source>
</reference>
<gene>
    <name evidence="2" type="ORF">DW116_10645</name>
    <name evidence="1" type="ORF">DXD17_11255</name>
</gene>
<evidence type="ECO:0000313" key="1">
    <source>
        <dbReference type="EMBL" id="RGK37914.1"/>
    </source>
</evidence>
<dbReference type="Proteomes" id="UP000285832">
    <property type="component" value="Unassembled WGS sequence"/>
</dbReference>
<dbReference type="EMBL" id="QRMI01000029">
    <property type="protein sequence ID" value="RHJ59855.1"/>
    <property type="molecule type" value="Genomic_DNA"/>
</dbReference>
<dbReference type="Pfam" id="PF20063">
    <property type="entry name" value="DUF6462"/>
    <property type="match status" value="1"/>
</dbReference>
<sequence length="60" mass="6999">MGYARKDVEKTKKLAKKFVRYQEGAELYSIGLTKFQEIVEGRKTGINFLSYENHNVNVEE</sequence>
<evidence type="ECO:0000313" key="3">
    <source>
        <dbReference type="Proteomes" id="UP000260793"/>
    </source>
</evidence>
<comment type="caution">
    <text evidence="1">The sequence shown here is derived from an EMBL/GenBank/DDBJ whole genome shotgun (WGS) entry which is preliminary data.</text>
</comment>
<dbReference type="GeneID" id="77335139"/>
<dbReference type="EMBL" id="QSQN01000032">
    <property type="protein sequence ID" value="RGK37914.1"/>
    <property type="molecule type" value="Genomic_DNA"/>
</dbReference>
<dbReference type="RefSeq" id="WP_005608754.1">
    <property type="nucleotide sequence ID" value="NZ_CABKOA010000043.1"/>
</dbReference>
<dbReference type="Proteomes" id="UP000260793">
    <property type="component" value="Unassembled WGS sequence"/>
</dbReference>